<dbReference type="InterPro" id="IPR035370">
    <property type="entry name" value="Nrap_D5"/>
</dbReference>
<evidence type="ECO:0000256" key="5">
    <source>
        <dbReference type="RuleBase" id="RU364032"/>
    </source>
</evidence>
<comment type="caution">
    <text evidence="12">The sequence shown here is derived from an EMBL/GenBank/DDBJ whole genome shotgun (WGS) entry which is preliminary data.</text>
</comment>
<dbReference type="AlphaFoldDB" id="A0AA39L571"/>
<dbReference type="InterPro" id="IPR035369">
    <property type="entry name" value="Nrap_D4"/>
</dbReference>
<feature type="domain" description="Nrap protein" evidence="11">
    <location>
        <begin position="947"/>
        <end position="1086"/>
    </location>
</feature>
<dbReference type="Pfam" id="PF17406">
    <property type="entry name" value="Nrap_D5"/>
    <property type="match status" value="1"/>
</dbReference>
<protein>
    <recommendedName>
        <fullName evidence="5">U3 small nucleolar RNA-associated protein 22</fullName>
    </recommendedName>
</protein>
<dbReference type="Pfam" id="PF17403">
    <property type="entry name" value="Nrap_D2"/>
    <property type="match status" value="1"/>
</dbReference>
<feature type="domain" description="Nrap protein" evidence="7">
    <location>
        <begin position="283"/>
        <end position="425"/>
    </location>
</feature>
<evidence type="ECO:0000256" key="1">
    <source>
        <dbReference type="ARBA" id="ARBA00004604"/>
    </source>
</evidence>
<evidence type="ECO:0000256" key="2">
    <source>
        <dbReference type="ARBA" id="ARBA00006674"/>
    </source>
</evidence>
<evidence type="ECO:0000313" key="13">
    <source>
        <dbReference type="Proteomes" id="UP001175261"/>
    </source>
</evidence>
<keyword evidence="3 5" id="KW-0694">RNA-binding</keyword>
<name>A0AA39L571_SARSR</name>
<dbReference type="GO" id="GO:0006364">
    <property type="term" value="P:rRNA processing"/>
    <property type="evidence" value="ECO:0007669"/>
    <property type="project" value="UniProtKB-KW"/>
</dbReference>
<dbReference type="Pfam" id="PF17405">
    <property type="entry name" value="Nrap_D4"/>
    <property type="match status" value="1"/>
</dbReference>
<dbReference type="GO" id="GO:0034456">
    <property type="term" value="C:UTP-C complex"/>
    <property type="evidence" value="ECO:0007669"/>
    <property type="project" value="TreeGrafter"/>
</dbReference>
<dbReference type="PANTHER" id="PTHR17972:SF0">
    <property type="entry name" value="NUCLEOLAR PROTEIN 6"/>
    <property type="match status" value="1"/>
</dbReference>
<dbReference type="EMBL" id="JAPDFR010000008">
    <property type="protein sequence ID" value="KAK0384334.1"/>
    <property type="molecule type" value="Genomic_DNA"/>
</dbReference>
<dbReference type="Pfam" id="PF17404">
    <property type="entry name" value="Nrap_D3"/>
    <property type="match status" value="1"/>
</dbReference>
<dbReference type="GO" id="GO:0032040">
    <property type="term" value="C:small-subunit processome"/>
    <property type="evidence" value="ECO:0007669"/>
    <property type="project" value="TreeGrafter"/>
</dbReference>
<dbReference type="PANTHER" id="PTHR17972">
    <property type="entry name" value="NUCLEOLAR RNA-ASSOCIATED PROTEIN"/>
    <property type="match status" value="1"/>
</dbReference>
<evidence type="ECO:0000259" key="6">
    <source>
        <dbReference type="Pfam" id="PF03813"/>
    </source>
</evidence>
<organism evidence="12 13">
    <name type="scientific">Sarocladium strictum</name>
    <name type="common">Black bundle disease fungus</name>
    <name type="synonym">Acremonium strictum</name>
    <dbReference type="NCBI Taxonomy" id="5046"/>
    <lineage>
        <taxon>Eukaryota</taxon>
        <taxon>Fungi</taxon>
        <taxon>Dikarya</taxon>
        <taxon>Ascomycota</taxon>
        <taxon>Pezizomycotina</taxon>
        <taxon>Sordariomycetes</taxon>
        <taxon>Hypocreomycetidae</taxon>
        <taxon>Hypocreales</taxon>
        <taxon>Sarocladiaceae</taxon>
        <taxon>Sarocladium</taxon>
    </lineage>
</organism>
<dbReference type="InterPro" id="IPR035367">
    <property type="entry name" value="Nrap_D2"/>
</dbReference>
<keyword evidence="5" id="KW-0687">Ribonucleoprotein</keyword>
<keyword evidence="4 5" id="KW-0539">Nucleus</keyword>
<dbReference type="Gene3D" id="1.10.1410.10">
    <property type="match status" value="1"/>
</dbReference>
<evidence type="ECO:0000256" key="3">
    <source>
        <dbReference type="ARBA" id="ARBA00022884"/>
    </source>
</evidence>
<dbReference type="InterPro" id="IPR035371">
    <property type="entry name" value="Nrap_D6"/>
</dbReference>
<evidence type="ECO:0000259" key="7">
    <source>
        <dbReference type="Pfam" id="PF17403"/>
    </source>
</evidence>
<dbReference type="InterPro" id="IPR005554">
    <property type="entry name" value="NOL6/Upt22"/>
</dbReference>
<feature type="domain" description="Nrap protein" evidence="6">
    <location>
        <begin position="141"/>
        <end position="280"/>
    </location>
</feature>
<sequence>MESSSKRRKLAHAEAGVKHNGLIDFNSRKATQVSAASTFILQTDELLTKTKLDYKKTLGDVDGHLHRLKSAIEAIPAHDPIPITEATKKLEKKHNLRVPYPDPKPAVDAPYKVAFAKPAQCNIVGSYVARTMIKGEALYDIDMIVQMPKELFQEKDYMNLRYFYRRAYYLAYITAHLRKELEDDLAADKVLLHDNPLLPVLRLRPSNTKADAKHTSFSIRIIPCAPENLFPTSKLISTSSCNKGADEDAQKRPTPFYNSTLKAESAYVQYLRLLTHTKKECSAFEDACVLGRIWLKQRGFGGAISQGGFGHFEWAIMTALLLQTGGKNGKAVLSMSLSATELFKAAVQFLSTTDFNKKPFILGATSTPLEALKEPGPVMYDTARELNILSKMGPSSANLLRMQAKNTADLFADEAVDKFEPSFILRADGKLQMFDAVFEIRIPERQLSNPGDCRSAAWDFASEVHRVFKRAYADRARLVHVEVPKFEPSNLDGNFKRAKTVLVSILYDPAHMPRIMEHGPAAEEQKEAARFRQFWGEKAELRRFKDGSILECVDWSDGPTDTAADLCEHIGQYALKRHLKVPAESVKFWGEAAGRLLNLSQHHKIAFDAARRSFQTLERDVRALEDLPLSIRQLSPITADARYASVQPPSVGVSQDHTKPMEVNLYFEVSNKWPENLTAIQQAKIEFLLDIDRRLTSANENITTYLGRENIEVGVENIAYLDIVYETGISFRLRIVADLEEVLLTRQVVNKTLSPAIREQAEEALARLNCRFKTLPLHTQMVATFCTRLPTLSGTIRLVKHWFDAHKLSGHFSEELIELIVMHVFLQPYPWDVPSSESAGLLRTLAFLSRWDWRDEPLIVDSAETMTQDDRSAVLHELRECRKRDPNFNRTVLIAAASHETSGTGYTRDGPSKLIASRMTRLAKAAYKEFHDRDLLFSVEDLFETSLADYDVLIRLSPKALRLTKNEAAYETGAKKPSSQFKNLDVRTGRIPVPVRADPAEVLIGELSRVYADTLIFFRSATAGEDDDGVIGAIWDPRLQKQRFRAGLPFNFRKVAGEDGGDAVELNRKAVLSEIARVGGELIKKIEELDNDE</sequence>
<accession>A0AA39L571</accession>
<comment type="subcellular location">
    <subcellularLocation>
        <location evidence="1 5">Nucleus</location>
        <location evidence="1 5">Nucleolus</location>
    </subcellularLocation>
</comment>
<evidence type="ECO:0000259" key="11">
    <source>
        <dbReference type="Pfam" id="PF17407"/>
    </source>
</evidence>
<keyword evidence="5" id="KW-0690">Ribosome biogenesis</keyword>
<evidence type="ECO:0000259" key="10">
    <source>
        <dbReference type="Pfam" id="PF17406"/>
    </source>
</evidence>
<dbReference type="Pfam" id="PF03813">
    <property type="entry name" value="Nrap"/>
    <property type="match status" value="1"/>
</dbReference>
<comment type="similarity">
    <text evidence="2 5">Belongs to the NRAP family.</text>
</comment>
<dbReference type="Gene3D" id="3.30.70.3030">
    <property type="match status" value="1"/>
</dbReference>
<evidence type="ECO:0000259" key="8">
    <source>
        <dbReference type="Pfam" id="PF17404"/>
    </source>
</evidence>
<dbReference type="Pfam" id="PF17407">
    <property type="entry name" value="Nrap_D6"/>
    <property type="match status" value="1"/>
</dbReference>
<proteinExistence type="inferred from homology"/>
<dbReference type="GO" id="GO:0003723">
    <property type="term" value="F:RNA binding"/>
    <property type="evidence" value="ECO:0007669"/>
    <property type="project" value="UniProtKB-KW"/>
</dbReference>
<reference evidence="12" key="1">
    <citation type="submission" date="2022-10" db="EMBL/GenBank/DDBJ databases">
        <title>Determination and structural analysis of whole genome sequence of Sarocladium strictum F4-1.</title>
        <authorList>
            <person name="Hu L."/>
            <person name="Jiang Y."/>
        </authorList>
    </citation>
    <scope>NUCLEOTIDE SEQUENCE</scope>
    <source>
        <strain evidence="12">F4-1</strain>
    </source>
</reference>
<dbReference type="GO" id="GO:0006409">
    <property type="term" value="P:tRNA export from nucleus"/>
    <property type="evidence" value="ECO:0007669"/>
    <property type="project" value="TreeGrafter"/>
</dbReference>
<dbReference type="Proteomes" id="UP001175261">
    <property type="component" value="Unassembled WGS sequence"/>
</dbReference>
<evidence type="ECO:0000313" key="12">
    <source>
        <dbReference type="EMBL" id="KAK0384334.1"/>
    </source>
</evidence>
<feature type="domain" description="Nrap protein" evidence="10">
    <location>
        <begin position="790"/>
        <end position="944"/>
    </location>
</feature>
<keyword evidence="5" id="KW-0698">rRNA processing</keyword>
<dbReference type="InterPro" id="IPR035082">
    <property type="entry name" value="Nrap_D1"/>
</dbReference>
<feature type="domain" description="Nrap protein" evidence="8">
    <location>
        <begin position="431"/>
        <end position="580"/>
    </location>
</feature>
<feature type="domain" description="Nrap protein" evidence="9">
    <location>
        <begin position="600"/>
        <end position="787"/>
    </location>
</feature>
<dbReference type="InterPro" id="IPR035368">
    <property type="entry name" value="Nrap_D3"/>
</dbReference>
<evidence type="ECO:0000259" key="9">
    <source>
        <dbReference type="Pfam" id="PF17405"/>
    </source>
</evidence>
<gene>
    <name evidence="12" type="ORF">NLU13_8421</name>
</gene>
<keyword evidence="13" id="KW-1185">Reference proteome</keyword>
<evidence type="ECO:0000256" key="4">
    <source>
        <dbReference type="ARBA" id="ARBA00023242"/>
    </source>
</evidence>
<dbReference type="GO" id="GO:0032545">
    <property type="term" value="C:CURI complex"/>
    <property type="evidence" value="ECO:0007669"/>
    <property type="project" value="TreeGrafter"/>
</dbReference>